<name>A0A345BW81_9BACI</name>
<reference evidence="2 3" key="1">
    <citation type="journal article" date="2018" name="J. Microbiol.">
        <title>Salicibibacter kimchii gen. nov., sp. nov., a moderately halophilic and alkalitolerant bacterium in the family Bacillaceae, isolated from kimchi.</title>
        <authorList>
            <person name="Jang J.Y."/>
            <person name="Oh Y.J."/>
            <person name="Lim S.K."/>
            <person name="Park H.K."/>
            <person name="Lee C."/>
            <person name="Kim J.Y."/>
            <person name="Lee M.A."/>
            <person name="Choi H.J."/>
        </authorList>
    </citation>
    <scope>NUCLEOTIDE SEQUENCE [LARGE SCALE GENOMIC DNA]</scope>
    <source>
        <strain evidence="2 3">NKC1-1</strain>
    </source>
</reference>
<evidence type="ECO:0000313" key="3">
    <source>
        <dbReference type="Proteomes" id="UP000252100"/>
    </source>
</evidence>
<protein>
    <submittedName>
        <fullName evidence="2">C4-dicarboxylate ABC transporter substrate-binding protein</fullName>
    </submittedName>
</protein>
<dbReference type="KEGG" id="rue:DT065_03710"/>
<keyword evidence="3" id="KW-1185">Reference proteome</keyword>
<proteinExistence type="predicted"/>
<feature type="compositionally biased region" description="Basic and acidic residues" evidence="1">
    <location>
        <begin position="389"/>
        <end position="404"/>
    </location>
</feature>
<sequence>MPTFESLDNQEVRLLKRHHNTVFILLLVLGVVCASCSNPRASSETLEIGENGEQMPEDMVWSVYDINAGGYAEASAVANEITEEYGTQIRMLPSSSGVGRMMPLYLGDADVGKIGDEVKFAFEGTEEFFDLGWGPQDMRALWAPISPFGIAVREDSNIESIEDLEGMRVPHISGNTSINIKTESMLAFGGLTLDDVDVVEFNDYGGQGEALIQGELDIASINPQAGGMFEADSLEGIRWLQMPASDEGGWDRVHDVASWFNPREIDDGAGMTDDNEILGHAYLFAGYADQDEEDMYAFTKSMVEQYENYEGATANMWTYHPDEIVTSPAAMGVPFHEGSIRYLDEIGLWDEQKQEENDALIERQEDLQEAWTIVEEEAEEMNLSEDEHEEHWLERKEELVPEEF</sequence>
<dbReference type="AlphaFoldDB" id="A0A345BW81"/>
<gene>
    <name evidence="2" type="ORF">DT065_03710</name>
</gene>
<evidence type="ECO:0000313" key="2">
    <source>
        <dbReference type="EMBL" id="AXF55212.1"/>
    </source>
</evidence>
<dbReference type="NCBIfam" id="TIGR02122">
    <property type="entry name" value="TRAP_TAXI"/>
    <property type="match status" value="1"/>
</dbReference>
<feature type="region of interest" description="Disordered" evidence="1">
    <location>
        <begin position="381"/>
        <end position="404"/>
    </location>
</feature>
<dbReference type="SUPFAM" id="SSF53850">
    <property type="entry name" value="Periplasmic binding protein-like II"/>
    <property type="match status" value="1"/>
</dbReference>
<dbReference type="Proteomes" id="UP000252100">
    <property type="component" value="Chromosome"/>
</dbReference>
<dbReference type="EMBL" id="CP031092">
    <property type="protein sequence ID" value="AXF55212.1"/>
    <property type="molecule type" value="Genomic_DNA"/>
</dbReference>
<evidence type="ECO:0000256" key="1">
    <source>
        <dbReference type="SAM" id="MobiDB-lite"/>
    </source>
</evidence>
<dbReference type="Gene3D" id="3.40.190.10">
    <property type="entry name" value="Periplasmic binding protein-like II"/>
    <property type="match status" value="2"/>
</dbReference>
<organism evidence="2 3">
    <name type="scientific">Salicibibacter kimchii</name>
    <dbReference type="NCBI Taxonomy" id="2099786"/>
    <lineage>
        <taxon>Bacteria</taxon>
        <taxon>Bacillati</taxon>
        <taxon>Bacillota</taxon>
        <taxon>Bacilli</taxon>
        <taxon>Bacillales</taxon>
        <taxon>Bacillaceae</taxon>
        <taxon>Salicibibacter</taxon>
    </lineage>
</organism>
<dbReference type="Pfam" id="PF16868">
    <property type="entry name" value="NMT1_3"/>
    <property type="match status" value="1"/>
</dbReference>
<accession>A0A345BW81</accession>
<dbReference type="InterPro" id="IPR011852">
    <property type="entry name" value="TRAP_TAXI"/>
</dbReference>